<dbReference type="Proteomes" id="UP000012488">
    <property type="component" value="Chromosome"/>
</dbReference>
<evidence type="ECO:0000313" key="3">
    <source>
        <dbReference type="Proteomes" id="UP000012488"/>
    </source>
</evidence>
<sequence>MSVNDCTLLPDPGALRRCLDQAEGRVVTPPPLNSATGLDQSKRAVEATRPVAEPATPSRVEPNFLTGKASRPIGVQPKNKNVIDLD</sequence>
<organism evidence="2 3">
    <name type="scientific">Methylobacterium mesophilicum SR1.6/6</name>
    <dbReference type="NCBI Taxonomy" id="908290"/>
    <lineage>
        <taxon>Bacteria</taxon>
        <taxon>Pseudomonadati</taxon>
        <taxon>Pseudomonadota</taxon>
        <taxon>Alphaproteobacteria</taxon>
        <taxon>Hyphomicrobiales</taxon>
        <taxon>Methylobacteriaceae</taxon>
        <taxon>Methylobacterium</taxon>
    </lineage>
</organism>
<protein>
    <submittedName>
        <fullName evidence="2">Uncharacterized protein</fullName>
    </submittedName>
</protein>
<gene>
    <name evidence="2" type="ORF">MMSR116_19295</name>
</gene>
<evidence type="ECO:0000256" key="1">
    <source>
        <dbReference type="SAM" id="MobiDB-lite"/>
    </source>
</evidence>
<reference evidence="2 3" key="1">
    <citation type="journal article" date="2012" name="Genet. Mol. Biol.">
        <title>Analysis of 16S rRNA and mxaF genes revealing insights into Methylobacterium niche-specific plant association.</title>
        <authorList>
            <person name="Dourado M.N."/>
            <person name="Andreote F.D."/>
            <person name="Dini-Andreote F."/>
            <person name="Conti R."/>
            <person name="Araujo J.M."/>
            <person name="Araujo W.L."/>
        </authorList>
    </citation>
    <scope>NUCLEOTIDE SEQUENCE [LARGE SCALE GENOMIC DNA]</scope>
    <source>
        <strain evidence="2 3">SR1.6/6</strain>
    </source>
</reference>
<dbReference type="EMBL" id="CP043538">
    <property type="protein sequence ID" value="QGY03800.1"/>
    <property type="molecule type" value="Genomic_DNA"/>
</dbReference>
<dbReference type="KEGG" id="mmes:MMSR116_19295"/>
<dbReference type="AlphaFoldDB" id="A0A6B9FMJ0"/>
<accession>A0A6B9FMJ0</accession>
<proteinExistence type="predicted"/>
<evidence type="ECO:0000313" key="2">
    <source>
        <dbReference type="EMBL" id="QGY03800.1"/>
    </source>
</evidence>
<feature type="region of interest" description="Disordered" evidence="1">
    <location>
        <begin position="25"/>
        <end position="86"/>
    </location>
</feature>
<name>A0A6B9FMJ0_9HYPH</name>
<reference evidence="2 3" key="2">
    <citation type="journal article" date="2013" name="Genome Announc.">
        <title>Draft Genome Sequence of Methylobacterium mesophilicum Strain SR1.6/6, Isolated from Citrus sinensis.</title>
        <authorList>
            <person name="Marinho Almeida D."/>
            <person name="Dini-Andreote F."/>
            <person name="Camargo Neves A.A."/>
            <person name="Juca Ramos R.T."/>
            <person name="Andreote F.D."/>
            <person name="Carneiro A.R."/>
            <person name="Oliveira de Souza Lima A."/>
            <person name="Caracciolo Gomes de Sa P.H."/>
            <person name="Ribeiro Barbosa M.S."/>
            <person name="Araujo W.L."/>
            <person name="Silva A."/>
        </authorList>
    </citation>
    <scope>NUCLEOTIDE SEQUENCE [LARGE SCALE GENOMIC DNA]</scope>
    <source>
        <strain evidence="2 3">SR1.6/6</strain>
    </source>
</reference>